<proteinExistence type="predicted"/>
<dbReference type="InterPro" id="IPR015797">
    <property type="entry name" value="NUDIX_hydrolase-like_dom_sf"/>
</dbReference>
<dbReference type="EMBL" id="VSSQ01023343">
    <property type="protein sequence ID" value="MPM70212.1"/>
    <property type="molecule type" value="Genomic_DNA"/>
</dbReference>
<keyword evidence="1" id="KW-0378">Hydrolase</keyword>
<feature type="domain" description="Nudix hydrolase" evidence="2">
    <location>
        <begin position="1"/>
        <end position="115"/>
    </location>
</feature>
<evidence type="ECO:0000313" key="3">
    <source>
        <dbReference type="EMBL" id="MPM70212.1"/>
    </source>
</evidence>
<accession>A0A645BY11</accession>
<gene>
    <name evidence="3" type="ORF">SDC9_117165</name>
</gene>
<dbReference type="InterPro" id="IPR000086">
    <property type="entry name" value="NUDIX_hydrolase_dom"/>
</dbReference>
<dbReference type="PROSITE" id="PS00893">
    <property type="entry name" value="NUDIX_BOX"/>
    <property type="match status" value="1"/>
</dbReference>
<evidence type="ECO:0000256" key="1">
    <source>
        <dbReference type="ARBA" id="ARBA00022801"/>
    </source>
</evidence>
<dbReference type="PROSITE" id="PS51462">
    <property type="entry name" value="NUDIX"/>
    <property type="match status" value="1"/>
</dbReference>
<reference evidence="3" key="1">
    <citation type="submission" date="2019-08" db="EMBL/GenBank/DDBJ databases">
        <authorList>
            <person name="Kucharzyk K."/>
            <person name="Murdoch R.W."/>
            <person name="Higgins S."/>
            <person name="Loffler F."/>
        </authorList>
    </citation>
    <scope>NUCLEOTIDE SEQUENCE</scope>
</reference>
<name>A0A645BY11_9ZZZZ</name>
<dbReference type="PRINTS" id="PR00502">
    <property type="entry name" value="NUDIXFAMILY"/>
</dbReference>
<comment type="caution">
    <text evidence="3">The sequence shown here is derived from an EMBL/GenBank/DDBJ whole genome shotgun (WGS) entry which is preliminary data.</text>
</comment>
<dbReference type="InterPro" id="IPR020476">
    <property type="entry name" value="Nudix_hydrolase"/>
</dbReference>
<evidence type="ECO:0000259" key="2">
    <source>
        <dbReference type="PROSITE" id="PS51462"/>
    </source>
</evidence>
<protein>
    <recommendedName>
        <fullName evidence="2">Nudix hydrolase domain-containing protein</fullName>
    </recommendedName>
</protein>
<dbReference type="GO" id="GO:0016787">
    <property type="term" value="F:hydrolase activity"/>
    <property type="evidence" value="ECO:0007669"/>
    <property type="project" value="UniProtKB-KW"/>
</dbReference>
<dbReference type="AlphaFoldDB" id="A0A645BY11"/>
<dbReference type="PANTHER" id="PTHR43736">
    <property type="entry name" value="ADP-RIBOSE PYROPHOSPHATASE"/>
    <property type="match status" value="1"/>
</dbReference>
<dbReference type="PANTHER" id="PTHR43736:SF1">
    <property type="entry name" value="DIHYDRONEOPTERIN TRIPHOSPHATE DIPHOSPHATASE"/>
    <property type="match status" value="1"/>
</dbReference>
<dbReference type="Pfam" id="PF00293">
    <property type="entry name" value="NUDIX"/>
    <property type="match status" value="1"/>
</dbReference>
<dbReference type="SUPFAM" id="SSF55811">
    <property type="entry name" value="Nudix"/>
    <property type="match status" value="1"/>
</dbReference>
<dbReference type="InterPro" id="IPR020084">
    <property type="entry name" value="NUDIX_hydrolase_CS"/>
</dbReference>
<dbReference type="Gene3D" id="3.90.79.10">
    <property type="entry name" value="Nucleoside Triphosphate Pyrophosphohydrolase"/>
    <property type="match status" value="1"/>
</dbReference>
<sequence length="122" mass="13868">MKRADNGLWGIPSGHIEPAEKVEHAIIREIFEETGLEVEVQRLIGVYSDPASQIIRYPDLKICHFITTCFECKMKGGILKKTGEETLNAGFFDPQKLPTPLMPMHPQWLSDALSHCEKSYIR</sequence>
<organism evidence="3">
    <name type="scientific">bioreactor metagenome</name>
    <dbReference type="NCBI Taxonomy" id="1076179"/>
    <lineage>
        <taxon>unclassified sequences</taxon>
        <taxon>metagenomes</taxon>
        <taxon>ecological metagenomes</taxon>
    </lineage>
</organism>